<dbReference type="Proteomes" id="UP000184604">
    <property type="component" value="Plasmid unnamed"/>
</dbReference>
<dbReference type="GO" id="GO:0003677">
    <property type="term" value="F:DNA binding"/>
    <property type="evidence" value="ECO:0007669"/>
    <property type="project" value="UniProtKB-KW"/>
</dbReference>
<dbReference type="PANTHER" id="PTHR46558:SF11">
    <property type="entry name" value="HTH-TYPE TRANSCRIPTIONAL REGULATOR XRE"/>
    <property type="match status" value="1"/>
</dbReference>
<keyword evidence="1" id="KW-0238">DNA-binding</keyword>
<dbReference type="SMART" id="SM00530">
    <property type="entry name" value="HTH_XRE"/>
    <property type="match status" value="1"/>
</dbReference>
<evidence type="ECO:0000313" key="4">
    <source>
        <dbReference type="Proteomes" id="UP000184604"/>
    </source>
</evidence>
<dbReference type="PROSITE" id="PS50943">
    <property type="entry name" value="HTH_CROC1"/>
    <property type="match status" value="1"/>
</dbReference>
<evidence type="ECO:0000256" key="1">
    <source>
        <dbReference type="ARBA" id="ARBA00023125"/>
    </source>
</evidence>
<gene>
    <name evidence="3" type="ORF">BS101_21835</name>
</gene>
<dbReference type="OrthoDB" id="9811208at2"/>
<sequence length="96" mass="11342">MFGDRLKELREEKELTQDELGRMLGVSRQSISSYESQDIEPSINNLVKLADIFNVSLDYLLCRTKEKYNLNLKDIEDRDFIVDLAMIIKKHYKKTK</sequence>
<keyword evidence="3" id="KW-0614">Plasmid</keyword>
<dbReference type="AlphaFoldDB" id="A0A1L5FEB1"/>
<dbReference type="InterPro" id="IPR010982">
    <property type="entry name" value="Lambda_DNA-bd_dom_sf"/>
</dbReference>
<evidence type="ECO:0000259" key="2">
    <source>
        <dbReference type="PROSITE" id="PS50943"/>
    </source>
</evidence>
<organism evidence="3 4">
    <name type="scientific">Clostridium kluyveri</name>
    <dbReference type="NCBI Taxonomy" id="1534"/>
    <lineage>
        <taxon>Bacteria</taxon>
        <taxon>Bacillati</taxon>
        <taxon>Bacillota</taxon>
        <taxon>Clostridia</taxon>
        <taxon>Eubacteriales</taxon>
        <taxon>Clostridiaceae</taxon>
        <taxon>Clostridium</taxon>
    </lineage>
</organism>
<dbReference type="CDD" id="cd00093">
    <property type="entry name" value="HTH_XRE"/>
    <property type="match status" value="1"/>
</dbReference>
<dbReference type="PANTHER" id="PTHR46558">
    <property type="entry name" value="TRACRIPTIONAL REGULATORY PROTEIN-RELATED-RELATED"/>
    <property type="match status" value="1"/>
</dbReference>
<dbReference type="Pfam" id="PF01381">
    <property type="entry name" value="HTH_3"/>
    <property type="match status" value="1"/>
</dbReference>
<accession>A0A1L5FEB1</accession>
<proteinExistence type="predicted"/>
<dbReference type="RefSeq" id="WP_073541491.1">
    <property type="nucleotide sequence ID" value="NZ_CP018336.1"/>
</dbReference>
<reference evidence="3 4" key="1">
    <citation type="submission" date="2016-12" db="EMBL/GenBank/DDBJ databases">
        <title>Complete genome sequence of Clostridium kluyveri JZZ isolated from the pit mud of a Chinese flavor liquor-making factory.</title>
        <authorList>
            <person name="Wang Y."/>
        </authorList>
    </citation>
    <scope>NUCLEOTIDE SEQUENCE [LARGE SCALE GENOMIC DNA]</scope>
    <source>
        <strain evidence="3 4">JZZ</strain>
        <plasmid evidence="4">Plasmid unnamed</plasmid>
    </source>
</reference>
<name>A0A1L5FEB1_CLOKL</name>
<dbReference type="SUPFAM" id="SSF47413">
    <property type="entry name" value="lambda repressor-like DNA-binding domains"/>
    <property type="match status" value="1"/>
</dbReference>
<dbReference type="EMBL" id="CP018336">
    <property type="protein sequence ID" value="APM41354.1"/>
    <property type="molecule type" value="Genomic_DNA"/>
</dbReference>
<evidence type="ECO:0000313" key="3">
    <source>
        <dbReference type="EMBL" id="APM41354.1"/>
    </source>
</evidence>
<protein>
    <submittedName>
        <fullName evidence="3">Transcriptional regulator</fullName>
    </submittedName>
</protein>
<dbReference type="Gene3D" id="1.10.260.40">
    <property type="entry name" value="lambda repressor-like DNA-binding domains"/>
    <property type="match status" value="1"/>
</dbReference>
<dbReference type="InterPro" id="IPR001387">
    <property type="entry name" value="Cro/C1-type_HTH"/>
</dbReference>
<geneLocation type="plasmid" evidence="3">
    <name>unnamed</name>
</geneLocation>
<feature type="domain" description="HTH cro/C1-type" evidence="2">
    <location>
        <begin position="6"/>
        <end position="60"/>
    </location>
</feature>